<gene>
    <name evidence="1" type="ORF">LC_TR11131_c0_g1_i1_g.39082</name>
    <name evidence="2" type="ORF">LE_TR1862_c0_g1_i1_g.4882</name>
</gene>
<dbReference type="SUPFAM" id="SSF54534">
    <property type="entry name" value="FKBP-like"/>
    <property type="match status" value="1"/>
</dbReference>
<dbReference type="InterPro" id="IPR044239">
    <property type="entry name" value="FKBP20-2-like"/>
</dbReference>
<proteinExistence type="predicted"/>
<sequence>MVTILSNPTFLCERLSLSLSPRISQSRSKSSVCCSLSEEPKFQSLSRRRLVYVLVSSPCLIGVLPSFAKTKSKSPYDERRLLEQNKRIQRENNAPDEFPNFVREGFEVKVVASDNYIKADSGLIYRDFRVGEGDSPKDGQQVTFSLLRLVNSLSHFRKKAIDTLFVLFFWWHIWKGDVSLYWIQ</sequence>
<dbReference type="GO" id="GO:0016853">
    <property type="term" value="F:isomerase activity"/>
    <property type="evidence" value="ECO:0007669"/>
    <property type="project" value="UniProtKB-KW"/>
</dbReference>
<dbReference type="PANTHER" id="PTHR47414">
    <property type="entry name" value="PEPTIDYL-PROLYL CIS-TRANS ISOMERASE FKBP20-2, CHLOROPLASTIC"/>
    <property type="match status" value="1"/>
</dbReference>
<organism evidence="2">
    <name type="scientific">Noccaea caerulescens</name>
    <name type="common">Alpine penny-cress</name>
    <name type="synonym">Thlaspi caerulescens</name>
    <dbReference type="NCBI Taxonomy" id="107243"/>
    <lineage>
        <taxon>Eukaryota</taxon>
        <taxon>Viridiplantae</taxon>
        <taxon>Streptophyta</taxon>
        <taxon>Embryophyta</taxon>
        <taxon>Tracheophyta</taxon>
        <taxon>Spermatophyta</taxon>
        <taxon>Magnoliopsida</taxon>
        <taxon>eudicotyledons</taxon>
        <taxon>Gunneridae</taxon>
        <taxon>Pentapetalae</taxon>
        <taxon>rosids</taxon>
        <taxon>malvids</taxon>
        <taxon>Brassicales</taxon>
        <taxon>Brassicaceae</taxon>
        <taxon>Coluteocarpeae</taxon>
        <taxon>Noccaea</taxon>
    </lineage>
</organism>
<dbReference type="PANTHER" id="PTHR47414:SF1">
    <property type="entry name" value="PEPTIDYL-PROLYL CIS-TRANS ISOMERASE FKBP20-2, CHLOROPLASTIC"/>
    <property type="match status" value="1"/>
</dbReference>
<keyword evidence="2" id="KW-0413">Isomerase</keyword>
<evidence type="ECO:0000313" key="1">
    <source>
        <dbReference type="EMBL" id="JAU41065.1"/>
    </source>
</evidence>
<dbReference type="EMBL" id="GEVL01021653">
    <property type="protein sequence ID" value="JAU55688.1"/>
    <property type="molecule type" value="Transcribed_RNA"/>
</dbReference>
<dbReference type="EMBL" id="GEVK01011767">
    <property type="protein sequence ID" value="JAU41065.1"/>
    <property type="molecule type" value="Transcribed_RNA"/>
</dbReference>
<accession>A0A1J3GLI5</accession>
<reference evidence="2" key="1">
    <citation type="submission" date="2016-07" db="EMBL/GenBank/DDBJ databases">
        <title>De novo transcriptome assembly of four accessions of the metal hyperaccumulator plant Noccaea caerulescens.</title>
        <authorList>
            <person name="Blande D."/>
            <person name="Halimaa P."/>
            <person name="Tervahauta A.I."/>
            <person name="Aarts M.G."/>
            <person name="Karenlampi S.O."/>
        </authorList>
    </citation>
    <scope>NUCLEOTIDE SEQUENCE</scope>
</reference>
<protein>
    <submittedName>
        <fullName evidence="2">Peptidyl-prolyl cis-trans isomerase FKBP20-2, chloroplastic</fullName>
    </submittedName>
</protein>
<name>A0A1J3GLI5_NOCCA</name>
<dbReference type="AlphaFoldDB" id="A0A1J3GLI5"/>
<evidence type="ECO:0000313" key="2">
    <source>
        <dbReference type="EMBL" id="JAU55688.1"/>
    </source>
</evidence>